<keyword evidence="1" id="KW-0808">Transferase</keyword>
<evidence type="ECO:0000256" key="6">
    <source>
        <dbReference type="SAM" id="Phobius"/>
    </source>
</evidence>
<dbReference type="PANTHER" id="PTHR43289:SF6">
    <property type="entry name" value="SERINE_THREONINE-PROTEIN KINASE NEKL-3"/>
    <property type="match status" value="1"/>
</dbReference>
<keyword evidence="6" id="KW-0812">Transmembrane</keyword>
<evidence type="ECO:0000313" key="9">
    <source>
        <dbReference type="EMBL" id="CAB4762094.1"/>
    </source>
</evidence>
<dbReference type="EMBL" id="CAFBQP010000050">
    <property type="protein sequence ID" value="CAB5064411.1"/>
    <property type="molecule type" value="Genomic_DNA"/>
</dbReference>
<evidence type="ECO:0000259" key="7">
    <source>
        <dbReference type="PROSITE" id="PS50011"/>
    </source>
</evidence>
<name>A0A6J7CYT1_9ZZZZ</name>
<dbReference type="Pfam" id="PF03793">
    <property type="entry name" value="PASTA"/>
    <property type="match status" value="4"/>
</dbReference>
<organism evidence="10">
    <name type="scientific">freshwater metagenome</name>
    <dbReference type="NCBI Taxonomy" id="449393"/>
    <lineage>
        <taxon>unclassified sequences</taxon>
        <taxon>metagenomes</taxon>
        <taxon>ecological metagenomes</taxon>
    </lineage>
</organism>
<gene>
    <name evidence="9" type="ORF">UFOPK2806_01744</name>
    <name evidence="10" type="ORF">UFOPK3417_00382</name>
    <name evidence="11" type="ORF">UFOPK4306_01397</name>
</gene>
<dbReference type="EMBL" id="CAFBLR010000021">
    <property type="protein sequence ID" value="CAB4863962.1"/>
    <property type="molecule type" value="Genomic_DNA"/>
</dbReference>
<evidence type="ECO:0000313" key="10">
    <source>
        <dbReference type="EMBL" id="CAB4863962.1"/>
    </source>
</evidence>
<dbReference type="InterPro" id="IPR000719">
    <property type="entry name" value="Prot_kinase_dom"/>
</dbReference>
<sequence length="753" mass="77603">MVSKDADAAARTLAGRYRLGPTLGTGANAKSFDATDLEDGAPVVVKMLPSRFGESKMFMERFTADLGAAALVLHPNLARIKDFGVETVGDKAYPFVVTEQFVGGSLRGILDRGRTITASQALMVGLDVCRGLAFAHSKGLVHGAVTPSNVLFGPDRKVRLADFGISRLLGDIVWGDPGRIDVDMARYASPEHALGLPVGPKSDVYSLALTLVESVTGQVPFAADTSVATLSARLNKLMPVSADLGALASVLERAGRPVLEDRFSAVEFGRALVAAAEFMPRPEPIAVVGLGRFGDAAASLPETTDPTDAHGVDVTEAVAAFRAGERASLPPSSEEDSLELLRTLPDAVVDGPRVPMPPVQAVPPPPLSDSPAVAAPVEFASLPAAGSRITDEHGSPDRAPVATVIGEVAADWVPNAEPSRRASTIETVEGDDDVLNIDRRSMLKYVMSALALLVVAVLGVIGYRALSAPSRTVPNLIGMTEAQAANVVADNGWELEVRRVRDDGQAQGDVVRTDPASGDRLRKGDSLVLVVSDGPTLSALPNVTGLDVDNARSALSAVGLTMREAQQVASETVPLGVVISWSVPEQPGLTAGSQVPKGTTIEVVVSSGSPNRAVPNLNGLTVEEVTARLALAELVLGSTSEEFSTTVGVGRVIASNPAADAGVTVGAAINVVVSKGPDLVKMPKVVGATLQVATDALIKAGLKVGSVTGGQDGTVSWSNVSAGDLVVRGTAVALTMLAPPPTTTTTTTVAGPN</sequence>
<dbReference type="SMART" id="SM00740">
    <property type="entry name" value="PASTA"/>
    <property type="match status" value="4"/>
</dbReference>
<feature type="domain" description="PASTA" evidence="8">
    <location>
        <begin position="534"/>
        <end position="607"/>
    </location>
</feature>
<dbReference type="InterPro" id="IPR011009">
    <property type="entry name" value="Kinase-like_dom_sf"/>
</dbReference>
<dbReference type="CDD" id="cd06577">
    <property type="entry name" value="PASTA_pknB"/>
    <property type="match status" value="4"/>
</dbReference>
<dbReference type="AlphaFoldDB" id="A0A6J7CYT1"/>
<dbReference type="GO" id="GO:0005524">
    <property type="term" value="F:ATP binding"/>
    <property type="evidence" value="ECO:0007669"/>
    <property type="project" value="UniProtKB-KW"/>
</dbReference>
<evidence type="ECO:0000256" key="3">
    <source>
        <dbReference type="ARBA" id="ARBA00022741"/>
    </source>
</evidence>
<evidence type="ECO:0000256" key="5">
    <source>
        <dbReference type="ARBA" id="ARBA00022840"/>
    </source>
</evidence>
<keyword evidence="5" id="KW-0067">ATP-binding</keyword>
<keyword evidence="4" id="KW-0418">Kinase</keyword>
<dbReference type="EMBL" id="CAEZYY010000026">
    <property type="protein sequence ID" value="CAB4762094.1"/>
    <property type="molecule type" value="Genomic_DNA"/>
</dbReference>
<feature type="domain" description="PASTA" evidence="8">
    <location>
        <begin position="608"/>
        <end position="675"/>
    </location>
</feature>
<dbReference type="PANTHER" id="PTHR43289">
    <property type="entry name" value="MITOGEN-ACTIVATED PROTEIN KINASE KINASE KINASE 20-RELATED"/>
    <property type="match status" value="1"/>
</dbReference>
<keyword evidence="6" id="KW-0472">Membrane</keyword>
<dbReference type="Gene3D" id="1.10.510.10">
    <property type="entry name" value="Transferase(Phosphotransferase) domain 1"/>
    <property type="match status" value="1"/>
</dbReference>
<dbReference type="PROSITE" id="PS51178">
    <property type="entry name" value="PASTA"/>
    <property type="match status" value="3"/>
</dbReference>
<dbReference type="Gene3D" id="3.30.10.20">
    <property type="match status" value="4"/>
</dbReference>
<keyword evidence="2" id="KW-0677">Repeat</keyword>
<protein>
    <submittedName>
        <fullName evidence="10">Unannotated protein</fullName>
    </submittedName>
</protein>
<reference evidence="10" key="1">
    <citation type="submission" date="2020-05" db="EMBL/GenBank/DDBJ databases">
        <authorList>
            <person name="Chiriac C."/>
            <person name="Salcher M."/>
            <person name="Ghai R."/>
            <person name="Kavagutti S V."/>
        </authorList>
    </citation>
    <scope>NUCLEOTIDE SEQUENCE</scope>
</reference>
<dbReference type="SUPFAM" id="SSF56112">
    <property type="entry name" value="Protein kinase-like (PK-like)"/>
    <property type="match status" value="1"/>
</dbReference>
<feature type="domain" description="Protein kinase" evidence="7">
    <location>
        <begin position="17"/>
        <end position="279"/>
    </location>
</feature>
<feature type="domain" description="PASTA" evidence="8">
    <location>
        <begin position="467"/>
        <end position="533"/>
    </location>
</feature>
<dbReference type="PROSITE" id="PS50011">
    <property type="entry name" value="PROTEIN_KINASE_DOM"/>
    <property type="match status" value="1"/>
</dbReference>
<dbReference type="Pfam" id="PF00069">
    <property type="entry name" value="Pkinase"/>
    <property type="match status" value="1"/>
</dbReference>
<evidence type="ECO:0000313" key="11">
    <source>
        <dbReference type="EMBL" id="CAB5064411.1"/>
    </source>
</evidence>
<evidence type="ECO:0000259" key="8">
    <source>
        <dbReference type="PROSITE" id="PS51178"/>
    </source>
</evidence>
<dbReference type="CDD" id="cd14014">
    <property type="entry name" value="STKc_PknB_like"/>
    <property type="match status" value="1"/>
</dbReference>
<evidence type="ECO:0000256" key="4">
    <source>
        <dbReference type="ARBA" id="ARBA00022777"/>
    </source>
</evidence>
<dbReference type="GO" id="GO:0004674">
    <property type="term" value="F:protein serine/threonine kinase activity"/>
    <property type="evidence" value="ECO:0007669"/>
    <property type="project" value="TreeGrafter"/>
</dbReference>
<dbReference type="InterPro" id="IPR005543">
    <property type="entry name" value="PASTA_dom"/>
</dbReference>
<feature type="transmembrane region" description="Helical" evidence="6">
    <location>
        <begin position="445"/>
        <end position="466"/>
    </location>
</feature>
<keyword evidence="6" id="KW-1133">Transmembrane helix</keyword>
<evidence type="ECO:0000256" key="2">
    <source>
        <dbReference type="ARBA" id="ARBA00022737"/>
    </source>
</evidence>
<accession>A0A6J7CYT1</accession>
<dbReference type="Gene3D" id="3.30.200.20">
    <property type="entry name" value="Phosphorylase Kinase, domain 1"/>
    <property type="match status" value="1"/>
</dbReference>
<proteinExistence type="predicted"/>
<evidence type="ECO:0000256" key="1">
    <source>
        <dbReference type="ARBA" id="ARBA00022679"/>
    </source>
</evidence>
<keyword evidence="3" id="KW-0547">Nucleotide-binding</keyword>